<protein>
    <submittedName>
        <fullName evidence="4">Cobalamin-binding protein</fullName>
    </submittedName>
</protein>
<dbReference type="PROSITE" id="PS50983">
    <property type="entry name" value="FE_B12_PBP"/>
    <property type="match status" value="1"/>
</dbReference>
<evidence type="ECO:0000256" key="2">
    <source>
        <dbReference type="SAM" id="SignalP"/>
    </source>
</evidence>
<dbReference type="Gene3D" id="3.40.50.1980">
    <property type="entry name" value="Nitrogenase molybdenum iron protein domain"/>
    <property type="match status" value="2"/>
</dbReference>
<dbReference type="SUPFAM" id="SSF53807">
    <property type="entry name" value="Helical backbone' metal receptor"/>
    <property type="match status" value="1"/>
</dbReference>
<proteinExistence type="predicted"/>
<gene>
    <name evidence="4" type="ORF">NB640_03400</name>
</gene>
<dbReference type="GO" id="GO:0071281">
    <property type="term" value="P:cellular response to iron ion"/>
    <property type="evidence" value="ECO:0007669"/>
    <property type="project" value="TreeGrafter"/>
</dbReference>
<feature type="domain" description="Fe/B12 periplasmic-binding" evidence="3">
    <location>
        <begin position="36"/>
        <end position="288"/>
    </location>
</feature>
<dbReference type="RefSeq" id="WP_269309753.1">
    <property type="nucleotide sequence ID" value="NZ_CP098242.1"/>
</dbReference>
<dbReference type="EMBL" id="CP098242">
    <property type="protein sequence ID" value="WAW10713.1"/>
    <property type="molecule type" value="Genomic_DNA"/>
</dbReference>
<dbReference type="PANTHER" id="PTHR30535:SF34">
    <property type="entry name" value="MOLYBDATE-BINDING PROTEIN MOLA"/>
    <property type="match status" value="1"/>
</dbReference>
<keyword evidence="5" id="KW-1185">Reference proteome</keyword>
<evidence type="ECO:0000313" key="4">
    <source>
        <dbReference type="EMBL" id="WAW10713.1"/>
    </source>
</evidence>
<evidence type="ECO:0000313" key="5">
    <source>
        <dbReference type="Proteomes" id="UP001156215"/>
    </source>
</evidence>
<evidence type="ECO:0000259" key="3">
    <source>
        <dbReference type="PROSITE" id="PS50983"/>
    </source>
</evidence>
<evidence type="ECO:0000256" key="1">
    <source>
        <dbReference type="ARBA" id="ARBA00022729"/>
    </source>
</evidence>
<dbReference type="InterPro" id="IPR050902">
    <property type="entry name" value="ABC_Transporter_SBP"/>
</dbReference>
<dbReference type="Proteomes" id="UP001156215">
    <property type="component" value="Chromosome"/>
</dbReference>
<dbReference type="KEGG" id="ovb:NB640_03400"/>
<feature type="signal peptide" evidence="2">
    <location>
        <begin position="1"/>
        <end position="17"/>
    </location>
</feature>
<dbReference type="InterPro" id="IPR002491">
    <property type="entry name" value="ABC_transptr_periplasmic_BD"/>
</dbReference>
<dbReference type="CDD" id="cd01144">
    <property type="entry name" value="BtuF"/>
    <property type="match status" value="1"/>
</dbReference>
<dbReference type="PANTHER" id="PTHR30535">
    <property type="entry name" value="VITAMIN B12-BINDING PROTEIN"/>
    <property type="match status" value="1"/>
</dbReference>
<name>A0A9E9M0Q6_9BURK</name>
<accession>A0A9E9M0Q6</accession>
<dbReference type="Pfam" id="PF01497">
    <property type="entry name" value="Peripla_BP_2"/>
    <property type="match status" value="1"/>
</dbReference>
<feature type="chain" id="PRO_5039558710" evidence="2">
    <location>
        <begin position="18"/>
        <end position="290"/>
    </location>
</feature>
<sequence>MKKILLLLCFVVTSAGAVSVVDDDGRTVTLPKPAGRIISTAPHITEFLFETGGAGHIAGVTSYSNYPSEAQSLPLVGDNRRIDMERVLALKPDLIIAWRGGNPVRQIDQLKRMGIPVFYSDLKTMEDIPKTLERFGTLVGQAEKGKKQGALWKMRLERLKKQYENRPVLTVFYQISERPLYTLSGKHIISEAIRICGGENIFSGLDTIAPRISIESVLEKNPDVIFISRSGGSANGINFWRRFGVIKAVRKNNVFEIDADLMDRPGPRFIDGVSALCEKIDKARTSQRDQ</sequence>
<dbReference type="InterPro" id="IPR054828">
    <property type="entry name" value="Vit_B12_bind_prot"/>
</dbReference>
<organism evidence="4 5">
    <name type="scientific">Oxalobacter vibrioformis</name>
    <dbReference type="NCBI Taxonomy" id="933080"/>
    <lineage>
        <taxon>Bacteria</taxon>
        <taxon>Pseudomonadati</taxon>
        <taxon>Pseudomonadota</taxon>
        <taxon>Betaproteobacteria</taxon>
        <taxon>Burkholderiales</taxon>
        <taxon>Oxalobacteraceae</taxon>
        <taxon>Oxalobacter</taxon>
    </lineage>
</organism>
<dbReference type="AlphaFoldDB" id="A0A9E9M0Q6"/>
<keyword evidence="1 2" id="KW-0732">Signal</keyword>
<dbReference type="NCBIfam" id="NF038402">
    <property type="entry name" value="TroA_like"/>
    <property type="match status" value="1"/>
</dbReference>
<reference evidence="4" key="1">
    <citation type="journal article" date="2022" name="Front. Microbiol.">
        <title>New perspectives on an old grouping: The genomic and phenotypic variability of Oxalobacter formigenes and the implications for calcium oxalate stone prevention.</title>
        <authorList>
            <person name="Chmiel J.A."/>
            <person name="Carr C."/>
            <person name="Stuivenberg G.A."/>
            <person name="Venema R."/>
            <person name="Chanyi R.M."/>
            <person name="Al K.F."/>
            <person name="Giguere D."/>
            <person name="Say H."/>
            <person name="Akouris P.P."/>
            <person name="Dominguez Romero S.A."/>
            <person name="Kwong A."/>
            <person name="Tai V."/>
            <person name="Koval S.F."/>
            <person name="Razvi H."/>
            <person name="Bjazevic J."/>
            <person name="Burton J.P."/>
        </authorList>
    </citation>
    <scope>NUCLEOTIDE SEQUENCE</scope>
    <source>
        <strain evidence="4">WoOx3</strain>
    </source>
</reference>